<evidence type="ECO:0000313" key="3">
    <source>
        <dbReference type="Proteomes" id="UP000469346"/>
    </source>
</evidence>
<dbReference type="AlphaFoldDB" id="A0A6N9TPB2"/>
<evidence type="ECO:0008006" key="4">
    <source>
        <dbReference type="Google" id="ProtNLM"/>
    </source>
</evidence>
<feature type="region of interest" description="Disordered" evidence="1">
    <location>
        <begin position="178"/>
        <end position="252"/>
    </location>
</feature>
<feature type="compositionally biased region" description="Basic residues" evidence="1">
    <location>
        <begin position="224"/>
        <end position="237"/>
    </location>
</feature>
<protein>
    <recommendedName>
        <fullName evidence="4">RNA 2'-phosphotransferase</fullName>
    </recommendedName>
</protein>
<dbReference type="Gene3D" id="3.20.170.30">
    <property type="match status" value="1"/>
</dbReference>
<keyword evidence="3" id="KW-1185">Reference proteome</keyword>
<dbReference type="RefSeq" id="WP_163297732.1">
    <property type="nucleotide sequence ID" value="NZ_JAAGRR010000009.1"/>
</dbReference>
<proteinExistence type="predicted"/>
<name>A0A6N9TPB2_DISTH</name>
<organism evidence="2 3">
    <name type="scientific">Dissulfurirhabdus thermomarina</name>
    <dbReference type="NCBI Taxonomy" id="1765737"/>
    <lineage>
        <taxon>Bacteria</taxon>
        <taxon>Deltaproteobacteria</taxon>
        <taxon>Dissulfurirhabdaceae</taxon>
        <taxon>Dissulfurirhabdus</taxon>
    </lineage>
</organism>
<dbReference type="InterPro" id="IPR042081">
    <property type="entry name" value="RNA_2'-PTrans_C"/>
</dbReference>
<sequence>MRGRERRALEKRLLAMLGRAPWAFGLVPAPGGWFSIREVHRALLQEAGLPRPTLQGLKQFFALHRPRSLEWTEDRVRARPEFQVEGLGTFPEAAPPESLYTAIRPGALSRVREHGLRAPRGGWVVLSAETETARCIGRRRVDAPVVARVRAGRAAAAGVRFRAAGEGLFVAEAVPPEWVELPPPGRKPREKAGERPRDGARPAGRAELPGGYRPGPEVLPAPGRPRRRDGRRKRGPRQKMGENPFHSGCLEL</sequence>
<evidence type="ECO:0000313" key="2">
    <source>
        <dbReference type="EMBL" id="NDY41574.1"/>
    </source>
</evidence>
<comment type="caution">
    <text evidence="2">The sequence shown here is derived from an EMBL/GenBank/DDBJ whole genome shotgun (WGS) entry which is preliminary data.</text>
</comment>
<dbReference type="Gene3D" id="1.10.10.970">
    <property type="entry name" value="RNA 2'-phosphotransferase, Tpt1/KptA family, N-terminal domain"/>
    <property type="match status" value="1"/>
</dbReference>
<dbReference type="SUPFAM" id="SSF56399">
    <property type="entry name" value="ADP-ribosylation"/>
    <property type="match status" value="1"/>
</dbReference>
<feature type="compositionally biased region" description="Basic and acidic residues" evidence="1">
    <location>
        <begin position="190"/>
        <end position="200"/>
    </location>
</feature>
<accession>A0A6N9TPB2</accession>
<dbReference type="Proteomes" id="UP000469346">
    <property type="component" value="Unassembled WGS sequence"/>
</dbReference>
<dbReference type="InterPro" id="IPR042080">
    <property type="entry name" value="RNA_2'-PTrans_N"/>
</dbReference>
<gene>
    <name evidence="2" type="ORF">G3N55_01740</name>
</gene>
<evidence type="ECO:0000256" key="1">
    <source>
        <dbReference type="SAM" id="MobiDB-lite"/>
    </source>
</evidence>
<dbReference type="EMBL" id="JAAGRR010000009">
    <property type="protein sequence ID" value="NDY41574.1"/>
    <property type="molecule type" value="Genomic_DNA"/>
</dbReference>
<reference evidence="2 3" key="1">
    <citation type="submission" date="2020-02" db="EMBL/GenBank/DDBJ databases">
        <title>Comparative genomics of sulfur disproportionating microorganisms.</title>
        <authorList>
            <person name="Ward L.M."/>
            <person name="Bertran E."/>
            <person name="Johnston D.T."/>
        </authorList>
    </citation>
    <scope>NUCLEOTIDE SEQUENCE [LARGE SCALE GENOMIC DNA]</scope>
    <source>
        <strain evidence="2 3">DSM 100025</strain>
    </source>
</reference>